<dbReference type="Proteomes" id="UP000629365">
    <property type="component" value="Unassembled WGS sequence"/>
</dbReference>
<gene>
    <name evidence="1" type="ORF">GCM10007269_30300</name>
</gene>
<keyword evidence="2" id="KW-1185">Reference proteome</keyword>
<proteinExistence type="predicted"/>
<evidence type="ECO:0000313" key="2">
    <source>
        <dbReference type="Proteomes" id="UP000629365"/>
    </source>
</evidence>
<organism evidence="1 2">
    <name type="scientific">Microbacterium murale</name>
    <dbReference type="NCBI Taxonomy" id="1081040"/>
    <lineage>
        <taxon>Bacteria</taxon>
        <taxon>Bacillati</taxon>
        <taxon>Actinomycetota</taxon>
        <taxon>Actinomycetes</taxon>
        <taxon>Micrococcales</taxon>
        <taxon>Microbacteriaceae</taxon>
        <taxon>Microbacterium</taxon>
    </lineage>
</organism>
<reference evidence="2" key="1">
    <citation type="journal article" date="2019" name="Int. J. Syst. Evol. Microbiol.">
        <title>The Global Catalogue of Microorganisms (GCM) 10K type strain sequencing project: providing services to taxonomists for standard genome sequencing and annotation.</title>
        <authorList>
            <consortium name="The Broad Institute Genomics Platform"/>
            <consortium name="The Broad Institute Genome Sequencing Center for Infectious Disease"/>
            <person name="Wu L."/>
            <person name="Ma J."/>
        </authorList>
    </citation>
    <scope>NUCLEOTIDE SEQUENCE [LARGE SCALE GENOMIC DNA]</scope>
    <source>
        <strain evidence="2">CCM 7640</strain>
    </source>
</reference>
<dbReference type="EMBL" id="BMCM01000005">
    <property type="protein sequence ID" value="GGD85324.1"/>
    <property type="molecule type" value="Genomic_DNA"/>
</dbReference>
<evidence type="ECO:0000313" key="1">
    <source>
        <dbReference type="EMBL" id="GGD85324.1"/>
    </source>
</evidence>
<evidence type="ECO:0008006" key="3">
    <source>
        <dbReference type="Google" id="ProtNLM"/>
    </source>
</evidence>
<comment type="caution">
    <text evidence="1">The sequence shown here is derived from an EMBL/GenBank/DDBJ whole genome shotgun (WGS) entry which is preliminary data.</text>
</comment>
<accession>A0ABQ1S060</accession>
<name>A0ABQ1S060_9MICO</name>
<sequence>MLALLALAASALSACTPAPEPTPTPTAAFASEEEAFAAAEEVYRAYNDALNAHRTGDDDADPYDYLTGKILDSELKTAQELEATGIHIVGPTKVVGFEGRVSDHSQSVARVVANVCLDITEARAIDDQGTDVTAADRSDTYTISVELTGAADHLLISEYEVAPGETC</sequence>
<protein>
    <recommendedName>
        <fullName evidence="3">SnoaL-like domain-containing protein</fullName>
    </recommendedName>
</protein>